<dbReference type="InterPro" id="IPR016167">
    <property type="entry name" value="FAD-bd_PCMH_sub1"/>
</dbReference>
<dbReference type="GO" id="GO:0008610">
    <property type="term" value="P:lipid biosynthetic process"/>
    <property type="evidence" value="ECO:0007669"/>
    <property type="project" value="InterPro"/>
</dbReference>
<dbReference type="PANTHER" id="PTHR46568">
    <property type="entry name" value="ALKYLDIHYDROXYACETONEPHOSPHATE SYNTHASE, PEROXISOMAL"/>
    <property type="match status" value="1"/>
</dbReference>
<keyword evidence="3 7" id="KW-0274">FAD</keyword>
<evidence type="ECO:0000256" key="2">
    <source>
        <dbReference type="ARBA" id="ARBA00022630"/>
    </source>
</evidence>
<dbReference type="Gene3D" id="3.30.43.10">
    <property type="entry name" value="Uridine Diphospho-n-acetylenolpyruvylglucosamine Reductase, domain 2"/>
    <property type="match status" value="1"/>
</dbReference>
<dbReference type="GO" id="GO:0008609">
    <property type="term" value="F:alkylglycerone-phosphate synthase activity"/>
    <property type="evidence" value="ECO:0007669"/>
    <property type="project" value="UniProtKB-EC"/>
</dbReference>
<evidence type="ECO:0000256" key="6">
    <source>
        <dbReference type="PIRSR" id="PIRSR625650-2"/>
    </source>
</evidence>
<keyword evidence="11" id="KW-0808">Transferase</keyword>
<dbReference type="InterPro" id="IPR016164">
    <property type="entry name" value="FAD-linked_Oxase-like_C"/>
</dbReference>
<comment type="similarity">
    <text evidence="1">Belongs to the FAD-binding oxidoreductase/transferase type 4 family.</text>
</comment>
<evidence type="ECO:0000313" key="11">
    <source>
        <dbReference type="EMBL" id="SJN42423.1"/>
    </source>
</evidence>
<feature type="region of interest" description="Disordered" evidence="9">
    <location>
        <begin position="559"/>
        <end position="582"/>
    </location>
</feature>
<feature type="binding site" evidence="7">
    <location>
        <begin position="283"/>
        <end position="289"/>
    </location>
    <ligand>
        <name>FAD</name>
        <dbReference type="ChEBI" id="CHEBI:57692"/>
    </ligand>
</feature>
<evidence type="ECO:0000256" key="9">
    <source>
        <dbReference type="SAM" id="MobiDB-lite"/>
    </source>
</evidence>
<dbReference type="PROSITE" id="PS51387">
    <property type="entry name" value="FAD_PCMH"/>
    <property type="match status" value="1"/>
</dbReference>
<gene>
    <name evidence="11" type="ORF">FM114_13555</name>
</gene>
<evidence type="ECO:0000256" key="3">
    <source>
        <dbReference type="ARBA" id="ARBA00022827"/>
    </source>
</evidence>
<dbReference type="InterPro" id="IPR016166">
    <property type="entry name" value="FAD-bd_PCMH"/>
</dbReference>
<dbReference type="InterPro" id="IPR016169">
    <property type="entry name" value="FAD-bd_PCMH_sub2"/>
</dbReference>
<feature type="domain" description="FAD-binding PCMH-type" evidence="10">
    <location>
        <begin position="110"/>
        <end position="299"/>
    </location>
</feature>
<dbReference type="Pfam" id="PF01565">
    <property type="entry name" value="FAD_binding_4"/>
    <property type="match status" value="1"/>
</dbReference>
<evidence type="ECO:0000256" key="5">
    <source>
        <dbReference type="PIRSR" id="PIRSR625650-1"/>
    </source>
</evidence>
<dbReference type="Gene3D" id="3.30.300.330">
    <property type="match status" value="1"/>
</dbReference>
<dbReference type="GO" id="GO:0016491">
    <property type="term" value="F:oxidoreductase activity"/>
    <property type="evidence" value="ECO:0007669"/>
    <property type="project" value="UniProtKB-KW"/>
</dbReference>
<feature type="active site" description="Proton donor/acceptor" evidence="5">
    <location>
        <position position="489"/>
    </location>
</feature>
<feature type="binding site" evidence="6">
    <location>
        <position position="428"/>
    </location>
    <ligand>
        <name>substrate</name>
    </ligand>
</feature>
<sequence length="582" mass="63510">MSQNKSKAPAKYQKWWGWGADGDKPYAVANKPKFPPFAMDKLGVDILAKDLTEPRLADIDVPASILGDELREQLLSTVGADNVRTDDEMRVVHSYGKGVRDLVRVRRGILGRVPDVVVYPGSGDEVQAVMEACLRADAVLIPYGGGSNIVAALEAEPGEQRVVVSVDMGRMNKVLEIDEQAEIALIQAGALGPDMEEQLNAKGWTLGHFPDSFMWSTVGGWIATRSTGSQSDKYGDIADITRGLEMVMPAAEGSEQRTQVLSLHPLPSYSSGPSVREMVLGSEGRLGIITQAWMQVHRIAEAREIQAYFYPNYDAGLKAAELIAHSDAKPMMLRVSDAAETEFSMANGKKSSTKSHYINKAMQKLMTAKGWNLEEICISFVGFEGSPVHVRYAKSVVNKIVRAQGGMNVGKGPGTLFDQKKYDIPYIRDFLLNMGIPADVSETATPWSRTKEIHDETVKAAEQAFAETGHKGFIMCHVSHSYHAGACQYFTFAVADGSEDNMATYDHVKRAVQQSFMEHGGTVSHHHGVGEEHSPWMEQDISPAGVHIQRKLFEGVDPGKNLNPGKIVHDGKPGISSNSADA</sequence>
<dbReference type="InterPro" id="IPR004113">
    <property type="entry name" value="FAD-bd_oxidored_4_C"/>
</dbReference>
<feature type="binding site" evidence="7">
    <location>
        <begin position="211"/>
        <end position="217"/>
    </location>
    <ligand>
        <name>FAD</name>
        <dbReference type="ChEBI" id="CHEBI:57692"/>
    </ligand>
</feature>
<dbReference type="EMBL" id="FUKQ01000047">
    <property type="protein sequence ID" value="SJN42423.1"/>
    <property type="molecule type" value="Genomic_DNA"/>
</dbReference>
<organism evidence="11 12">
    <name type="scientific">Luteococcus japonicus LSP_Lj1</name>
    <dbReference type="NCBI Taxonomy" id="1255658"/>
    <lineage>
        <taxon>Bacteria</taxon>
        <taxon>Bacillati</taxon>
        <taxon>Actinomycetota</taxon>
        <taxon>Actinomycetes</taxon>
        <taxon>Propionibacteriales</taxon>
        <taxon>Propionibacteriaceae</taxon>
        <taxon>Luteococcus</taxon>
    </lineage>
</organism>
<dbReference type="RefSeq" id="WP_256763978.1">
    <property type="nucleotide sequence ID" value="NZ_FUKQ01000047.1"/>
</dbReference>
<dbReference type="Proteomes" id="UP000188342">
    <property type="component" value="Unassembled WGS sequence"/>
</dbReference>
<dbReference type="InterPro" id="IPR006094">
    <property type="entry name" value="Oxid_FAD_bind_N"/>
</dbReference>
<dbReference type="Gene3D" id="3.30.70.3450">
    <property type="match status" value="1"/>
</dbReference>
<evidence type="ECO:0000256" key="4">
    <source>
        <dbReference type="ARBA" id="ARBA00023002"/>
    </source>
</evidence>
<comment type="cofactor">
    <cofactor evidence="7">
        <name>FAD</name>
        <dbReference type="ChEBI" id="CHEBI:57692"/>
    </cofactor>
</comment>
<evidence type="ECO:0000256" key="1">
    <source>
        <dbReference type="ARBA" id="ARBA00008000"/>
    </source>
</evidence>
<dbReference type="Gene3D" id="3.30.465.10">
    <property type="match status" value="1"/>
</dbReference>
<reference evidence="11 12" key="1">
    <citation type="submission" date="2017-02" db="EMBL/GenBank/DDBJ databases">
        <authorList>
            <person name="Peterson S.W."/>
        </authorList>
    </citation>
    <scope>NUCLEOTIDE SEQUENCE [LARGE SCALE GENOMIC DNA]</scope>
    <source>
        <strain evidence="11 12">LSP_Lj1</strain>
    </source>
</reference>
<dbReference type="AlphaFoldDB" id="A0A1R4KEJ4"/>
<feature type="site" description="Important for enzyme activity" evidence="8">
    <location>
        <position position="334"/>
    </location>
</feature>
<evidence type="ECO:0000313" key="12">
    <source>
        <dbReference type="Proteomes" id="UP000188342"/>
    </source>
</evidence>
<accession>A0A1R4KEJ4</accession>
<evidence type="ECO:0000256" key="7">
    <source>
        <dbReference type="PIRSR" id="PIRSR625650-3"/>
    </source>
</evidence>
<protein>
    <submittedName>
        <fullName evidence="11">Alkyldihydroxyacetonephosphate synthase</fullName>
        <ecNumber evidence="11">2.5.1.26</ecNumber>
    </submittedName>
</protein>
<evidence type="ECO:0000256" key="8">
    <source>
        <dbReference type="PIRSR" id="PIRSR625650-4"/>
    </source>
</evidence>
<proteinExistence type="inferred from homology"/>
<name>A0A1R4KEJ4_9ACTN</name>
<dbReference type="InterPro" id="IPR025650">
    <property type="entry name" value="Alkyl-DHAP_Synthase"/>
</dbReference>
<dbReference type="PANTHER" id="PTHR46568:SF1">
    <property type="entry name" value="ALKYLDIHYDROXYACETONEPHOSPHATE SYNTHASE, PEROXISOMAL"/>
    <property type="match status" value="1"/>
</dbReference>
<dbReference type="InterPro" id="IPR036318">
    <property type="entry name" value="FAD-bd_PCMH-like_sf"/>
</dbReference>
<keyword evidence="2" id="KW-0285">Flavoprotein</keyword>
<dbReference type="SUPFAM" id="SSF56176">
    <property type="entry name" value="FAD-binding/transporter-associated domain-like"/>
    <property type="match status" value="1"/>
</dbReference>
<dbReference type="Pfam" id="PF02913">
    <property type="entry name" value="FAD-oxidase_C"/>
    <property type="match status" value="1"/>
</dbReference>
<dbReference type="GO" id="GO:0071949">
    <property type="term" value="F:FAD binding"/>
    <property type="evidence" value="ECO:0007669"/>
    <property type="project" value="InterPro"/>
</dbReference>
<dbReference type="EC" id="2.5.1.26" evidence="11"/>
<keyword evidence="4" id="KW-0560">Oxidoreductase</keyword>
<dbReference type="SUPFAM" id="SSF55103">
    <property type="entry name" value="FAD-linked oxidases, C-terminal domain"/>
    <property type="match status" value="1"/>
</dbReference>
<dbReference type="STRING" id="1255658.FM114_13555"/>
<keyword evidence="12" id="KW-1185">Reference proteome</keyword>
<evidence type="ECO:0000259" key="10">
    <source>
        <dbReference type="PROSITE" id="PS51387"/>
    </source>
</evidence>